<dbReference type="AlphaFoldDB" id="A0A947DCU0"/>
<feature type="transmembrane region" description="Helical" evidence="1">
    <location>
        <begin position="12"/>
        <end position="32"/>
    </location>
</feature>
<evidence type="ECO:0000313" key="3">
    <source>
        <dbReference type="Proteomes" id="UP000717364"/>
    </source>
</evidence>
<dbReference type="RefSeq" id="WP_215607680.1">
    <property type="nucleotide sequence ID" value="NZ_JADOES010000005.1"/>
</dbReference>
<keyword evidence="3" id="KW-1185">Reference proteome</keyword>
<name>A0A947DCU0_9CYAN</name>
<feature type="transmembrane region" description="Helical" evidence="1">
    <location>
        <begin position="83"/>
        <end position="101"/>
    </location>
</feature>
<reference evidence="2" key="1">
    <citation type="submission" date="2020-11" db="EMBL/GenBank/DDBJ databases">
        <authorList>
            <person name="Konstantinou D."/>
            <person name="Gkelis S."/>
            <person name="Popin R."/>
            <person name="Fewer D."/>
            <person name="Sivonen K."/>
        </authorList>
    </citation>
    <scope>NUCLEOTIDE SEQUENCE</scope>
    <source>
        <strain evidence="2">TAU-MAC 1115</strain>
    </source>
</reference>
<sequence length="125" mass="13562">MTYYYWFTPPYFFMVAGLLIAVTSGAAFSAVLKDIVATWQKTRSSEVVTKLGGINIQLPFLGICTGTAIFLASGLGCFGTPTWLSYAAAAPLTFLSAGLVWRQLKSNLALLESGQPRAFELDFFS</sequence>
<accession>A0A947DCU0</accession>
<proteinExistence type="predicted"/>
<organism evidence="2 3">
    <name type="scientific">Leptothoe spongobia TAU-MAC 1115</name>
    <dbReference type="NCBI Taxonomy" id="1967444"/>
    <lineage>
        <taxon>Bacteria</taxon>
        <taxon>Bacillati</taxon>
        <taxon>Cyanobacteriota</taxon>
        <taxon>Cyanophyceae</taxon>
        <taxon>Nodosilineales</taxon>
        <taxon>Cymatolegaceae</taxon>
        <taxon>Leptothoe</taxon>
        <taxon>Leptothoe spongobia</taxon>
    </lineage>
</organism>
<dbReference type="Proteomes" id="UP000717364">
    <property type="component" value="Unassembled WGS sequence"/>
</dbReference>
<feature type="transmembrane region" description="Helical" evidence="1">
    <location>
        <begin position="53"/>
        <end position="71"/>
    </location>
</feature>
<evidence type="ECO:0000256" key="1">
    <source>
        <dbReference type="SAM" id="Phobius"/>
    </source>
</evidence>
<evidence type="ECO:0000313" key="2">
    <source>
        <dbReference type="EMBL" id="MBT9314610.1"/>
    </source>
</evidence>
<gene>
    <name evidence="2" type="ORF">IXB50_04140</name>
</gene>
<keyword evidence="1" id="KW-1133">Transmembrane helix</keyword>
<protein>
    <submittedName>
        <fullName evidence="2">Uncharacterized protein</fullName>
    </submittedName>
</protein>
<dbReference type="EMBL" id="JADOES010000005">
    <property type="protein sequence ID" value="MBT9314610.1"/>
    <property type="molecule type" value="Genomic_DNA"/>
</dbReference>
<keyword evidence="1" id="KW-0812">Transmembrane</keyword>
<comment type="caution">
    <text evidence="2">The sequence shown here is derived from an EMBL/GenBank/DDBJ whole genome shotgun (WGS) entry which is preliminary data.</text>
</comment>
<reference evidence="2" key="2">
    <citation type="journal article" date="2021" name="Mar. Drugs">
        <title>Genome Reduction and Secondary Metabolism of the Marine Sponge-Associated Cyanobacterium Leptothoe.</title>
        <authorList>
            <person name="Konstantinou D."/>
            <person name="Popin R.V."/>
            <person name="Fewer D.P."/>
            <person name="Sivonen K."/>
            <person name="Gkelis S."/>
        </authorList>
    </citation>
    <scope>NUCLEOTIDE SEQUENCE</scope>
    <source>
        <strain evidence="2">TAU-MAC 1115</strain>
    </source>
</reference>
<keyword evidence="1" id="KW-0472">Membrane</keyword>